<proteinExistence type="predicted"/>
<dbReference type="AlphaFoldDB" id="A0A0M3JQP2"/>
<evidence type="ECO:0000313" key="1">
    <source>
        <dbReference type="WBParaSite" id="ASIM_0000999301-mRNA-1"/>
    </source>
</evidence>
<organism evidence="1">
    <name type="scientific">Anisakis simplex</name>
    <name type="common">Herring worm</name>
    <dbReference type="NCBI Taxonomy" id="6269"/>
    <lineage>
        <taxon>Eukaryota</taxon>
        <taxon>Metazoa</taxon>
        <taxon>Ecdysozoa</taxon>
        <taxon>Nematoda</taxon>
        <taxon>Chromadorea</taxon>
        <taxon>Rhabditida</taxon>
        <taxon>Spirurina</taxon>
        <taxon>Ascaridomorpha</taxon>
        <taxon>Ascaridoidea</taxon>
        <taxon>Anisakidae</taxon>
        <taxon>Anisakis</taxon>
        <taxon>Anisakis simplex complex</taxon>
    </lineage>
</organism>
<dbReference type="WBParaSite" id="ASIM_0000999301-mRNA-1">
    <property type="protein sequence ID" value="ASIM_0000999301-mRNA-1"/>
    <property type="gene ID" value="ASIM_0000999301"/>
</dbReference>
<reference evidence="1" key="1">
    <citation type="submission" date="2017-02" db="UniProtKB">
        <authorList>
            <consortium name="WormBaseParasite"/>
        </authorList>
    </citation>
    <scope>IDENTIFICATION</scope>
</reference>
<name>A0A0M3JQP2_ANISI</name>
<accession>A0A0M3JQP2</accession>
<sequence length="123" mass="13897">LGITTSCEDEWGPRCVTTRIVQWTSAQVELKCIITPKQQPSRKTTPIIEAWPDEDSIDERPSLQLFPMITDESELGYFSANITCQPYGQWTISSPNSIQIPSGVEDFTYISCAQHVLRAFQLD</sequence>
<protein>
    <submittedName>
        <fullName evidence="1">Ig-like domain-containing protein</fullName>
    </submittedName>
</protein>